<evidence type="ECO:0008006" key="3">
    <source>
        <dbReference type="Google" id="ProtNLM"/>
    </source>
</evidence>
<sequence length="177" mass="19925">MSTTHWVTITNLPADGREFTFTEQSIWSEPLQEFGLPWRIVEPLRASVFLLPQKDGCYIRGSLKGELEMACHRCAEPARVPVHRDFELFEQLPDEEADDLEALTPGFLRENDEILELDVAGILWEELQLAVPDKVLCAAECLGLCPHCGANLNTNSCDCASEEGDPRMAVFRKLKVH</sequence>
<dbReference type="STRING" id="485915.Dret_1411"/>
<gene>
    <name evidence="1" type="ordered locus">Dret_1411</name>
</gene>
<name>C8X2Q1_DESRD</name>
<reference evidence="1 2" key="2">
    <citation type="journal article" date="2010" name="Stand. Genomic Sci.">
        <title>Complete genome sequence of Desulfohalobium retbaense type strain (HR(100)).</title>
        <authorList>
            <person name="Spring S."/>
            <person name="Nolan M."/>
            <person name="Lapidus A."/>
            <person name="Glavina Del Rio T."/>
            <person name="Copeland A."/>
            <person name="Tice H."/>
            <person name="Cheng J.F."/>
            <person name="Lucas S."/>
            <person name="Land M."/>
            <person name="Chen F."/>
            <person name="Bruce D."/>
            <person name="Goodwin L."/>
            <person name="Pitluck S."/>
            <person name="Ivanova N."/>
            <person name="Mavromatis K."/>
            <person name="Mikhailova N."/>
            <person name="Pati A."/>
            <person name="Chen A."/>
            <person name="Palaniappan K."/>
            <person name="Hauser L."/>
            <person name="Chang Y.J."/>
            <person name="Jeffries C.D."/>
            <person name="Munk C."/>
            <person name="Kiss H."/>
            <person name="Chain P."/>
            <person name="Han C."/>
            <person name="Brettin T."/>
            <person name="Detter J.C."/>
            <person name="Schuler E."/>
            <person name="Goker M."/>
            <person name="Rohde M."/>
            <person name="Bristow J."/>
            <person name="Eisen J.A."/>
            <person name="Markowitz V."/>
            <person name="Hugenholtz P."/>
            <person name="Kyrpides N.C."/>
            <person name="Klenk H.P."/>
        </authorList>
    </citation>
    <scope>NUCLEOTIDE SEQUENCE [LARGE SCALE GENOMIC DNA]</scope>
    <source>
        <strain evidence="1 2">DSM 5692</strain>
    </source>
</reference>
<dbReference type="KEGG" id="drt:Dret_1411"/>
<reference evidence="2" key="1">
    <citation type="submission" date="2009-09" db="EMBL/GenBank/DDBJ databases">
        <title>The complete chromosome of Desulfohalobium retbaense DSM 5692.</title>
        <authorList>
            <consortium name="US DOE Joint Genome Institute (JGI-PGF)"/>
            <person name="Lucas S."/>
            <person name="Copeland A."/>
            <person name="Lapidus A."/>
            <person name="Glavina del Rio T."/>
            <person name="Dalin E."/>
            <person name="Tice H."/>
            <person name="Bruce D."/>
            <person name="Goodwin L."/>
            <person name="Pitluck S."/>
            <person name="Kyrpides N."/>
            <person name="Mavromatis K."/>
            <person name="Ivanova N."/>
            <person name="Mikhailova N."/>
            <person name="Munk A.C."/>
            <person name="Brettin T."/>
            <person name="Detter J.C."/>
            <person name="Han C."/>
            <person name="Tapia R."/>
            <person name="Larimer F."/>
            <person name="Land M."/>
            <person name="Hauser L."/>
            <person name="Markowitz V."/>
            <person name="Cheng J.-F."/>
            <person name="Hugenholtz P."/>
            <person name="Woyke T."/>
            <person name="Wu D."/>
            <person name="Spring S."/>
            <person name="Klenk H.-P."/>
            <person name="Eisen J.A."/>
        </authorList>
    </citation>
    <scope>NUCLEOTIDE SEQUENCE [LARGE SCALE GENOMIC DNA]</scope>
    <source>
        <strain evidence="2">DSM 5692</strain>
    </source>
</reference>
<evidence type="ECO:0000313" key="1">
    <source>
        <dbReference type="EMBL" id="ACV68698.1"/>
    </source>
</evidence>
<dbReference type="Proteomes" id="UP000001052">
    <property type="component" value="Chromosome"/>
</dbReference>
<dbReference type="Pfam" id="PF02620">
    <property type="entry name" value="YceD"/>
    <property type="match status" value="1"/>
</dbReference>
<protein>
    <recommendedName>
        <fullName evidence="3">DUF177 domain-containing protein</fullName>
    </recommendedName>
</protein>
<proteinExistence type="predicted"/>
<dbReference type="RefSeq" id="WP_015751845.1">
    <property type="nucleotide sequence ID" value="NC_013223.1"/>
</dbReference>
<dbReference type="InterPro" id="IPR003772">
    <property type="entry name" value="YceD"/>
</dbReference>
<dbReference type="OrthoDB" id="9790372at2"/>
<organism evidence="1 2">
    <name type="scientific">Desulfohalobium retbaense (strain ATCC 49708 / DSM 5692 / JCM 16813 / HR100)</name>
    <dbReference type="NCBI Taxonomy" id="485915"/>
    <lineage>
        <taxon>Bacteria</taxon>
        <taxon>Pseudomonadati</taxon>
        <taxon>Thermodesulfobacteriota</taxon>
        <taxon>Desulfovibrionia</taxon>
        <taxon>Desulfovibrionales</taxon>
        <taxon>Desulfohalobiaceae</taxon>
        <taxon>Desulfohalobium</taxon>
    </lineage>
</organism>
<dbReference type="AlphaFoldDB" id="C8X2Q1"/>
<dbReference type="EMBL" id="CP001734">
    <property type="protein sequence ID" value="ACV68698.1"/>
    <property type="molecule type" value="Genomic_DNA"/>
</dbReference>
<dbReference type="PANTHER" id="PTHR34374">
    <property type="entry name" value="LARGE RIBOSOMAL RNA SUBUNIT ACCUMULATION PROTEIN YCED HOMOLOG 1, CHLOROPLASTIC"/>
    <property type="match status" value="1"/>
</dbReference>
<dbReference type="HOGENOM" id="CLU_100236_1_1_7"/>
<dbReference type="PANTHER" id="PTHR34374:SF1">
    <property type="entry name" value="LARGE RIBOSOMAL RNA SUBUNIT ACCUMULATION PROTEIN YCED HOMOLOG 1, CHLOROPLASTIC"/>
    <property type="match status" value="1"/>
</dbReference>
<keyword evidence="2" id="KW-1185">Reference proteome</keyword>
<dbReference type="eggNOG" id="COG1399">
    <property type="taxonomic scope" value="Bacteria"/>
</dbReference>
<accession>C8X2Q1</accession>
<evidence type="ECO:0000313" key="2">
    <source>
        <dbReference type="Proteomes" id="UP000001052"/>
    </source>
</evidence>